<protein>
    <submittedName>
        <fullName evidence="8">Hemolysin transporter protein shlB</fullName>
    </submittedName>
</protein>
<sequence>MRYLPCFLLLGAISTTAQQTAPVDPDLIYRRAEARQQRLNQSVTPQDFSTLDFSAPAADETPLSQEAREACTSYKNLTLQAPSRAFYRYLERAVDTQHLQARGSNTYGKAQGCIRAGEVMDIIKAAQNQLIADGWVTTRVVLQTQGAQQDTLQLAVLPGKIAAIREEKNGVQRTPKTFTHLRGRVLNLRELEQALDNVRRLSGLDANIDIAPAAREGESELIVHWTKTGRPYQFSFLIDDSGSNALGKYLATASIAVDNPLNFSDSFYASYTRTLKPGTRLRDREGKRHKTSTDNYYLNYTIPYRDWQLGLSASRYHYDQVIPGYARVYHYKGNNQKFAADISNTIYRDQNKKTTLDAGLWWRENRNYIGSAEIDVQKRRTAGWQLGIRQSILFPQAVFQGAIHYKKGTRMLGADPVPEEGFNEGNAKAGIWTLDSGWHVQLDKNRNWSWQNDLHLQYSDRRLISLDLLTLGGRNSVRGFSENNSLSGDSGWYWRNTLNWAYQPNHQLYLGADMGQVWGKNTAWLRDKFIAGTVLGVRGAVNYHGSWQYDAFIGTPILKSRDWKKTDRFVLGFSAGYHWQ</sequence>
<feature type="signal peptide" evidence="4">
    <location>
        <begin position="1"/>
        <end position="17"/>
    </location>
</feature>
<keyword evidence="2" id="KW-0812">Transmembrane</keyword>
<keyword evidence="4" id="KW-0732">Signal</keyword>
<dbReference type="GO" id="GO:0008320">
    <property type="term" value="F:protein transmembrane transporter activity"/>
    <property type="evidence" value="ECO:0007669"/>
    <property type="project" value="TreeGrafter"/>
</dbReference>
<dbReference type="OrthoDB" id="290122at2"/>
<dbReference type="GO" id="GO:0098046">
    <property type="term" value="C:type V protein secretion system complex"/>
    <property type="evidence" value="ECO:0007669"/>
    <property type="project" value="TreeGrafter"/>
</dbReference>
<dbReference type="InterPro" id="IPR027282">
    <property type="entry name" value="TPS"/>
</dbReference>
<keyword evidence="1" id="KW-0472">Membrane</keyword>
<evidence type="ECO:0000256" key="2">
    <source>
        <dbReference type="ARBA" id="ARBA00022692"/>
    </source>
</evidence>
<dbReference type="PANTHER" id="PTHR34597:SF3">
    <property type="entry name" value="OUTER MEMBRANE TRANSPORTER CDIB"/>
    <property type="match status" value="1"/>
</dbReference>
<dbReference type="Gene3D" id="3.10.20.310">
    <property type="entry name" value="membrane protein fhac"/>
    <property type="match status" value="1"/>
</dbReference>
<proteinExistence type="predicted"/>
<name>A0A381E654_9GAMM</name>
<feature type="domain" description="ShlB POTRA" evidence="7">
    <location>
        <begin position="160"/>
        <end position="212"/>
    </location>
</feature>
<evidence type="ECO:0000259" key="5">
    <source>
        <dbReference type="Pfam" id="PF03865"/>
    </source>
</evidence>
<feature type="chain" id="PRO_5017078128" evidence="4">
    <location>
        <begin position="18"/>
        <end position="580"/>
    </location>
</feature>
<dbReference type="InterPro" id="IPR051544">
    <property type="entry name" value="TPS_OM_transporter"/>
</dbReference>
<dbReference type="InterPro" id="IPR035251">
    <property type="entry name" value="ShlB_POTRA"/>
</dbReference>
<dbReference type="PIRSF" id="PIRSF029745">
    <property type="entry name" value="FhaC"/>
    <property type="match status" value="1"/>
</dbReference>
<dbReference type="Gene3D" id="2.40.160.50">
    <property type="entry name" value="membrane protein fhac: a member of the omp85/tpsb transporter family"/>
    <property type="match status" value="1"/>
</dbReference>
<dbReference type="Proteomes" id="UP000254572">
    <property type="component" value="Unassembled WGS sequence"/>
</dbReference>
<evidence type="ECO:0000256" key="4">
    <source>
        <dbReference type="SAM" id="SignalP"/>
    </source>
</evidence>
<organism evidence="8 9">
    <name type="scientific">Cardiobacterium valvarum</name>
    <dbReference type="NCBI Taxonomy" id="194702"/>
    <lineage>
        <taxon>Bacteria</taxon>
        <taxon>Pseudomonadati</taxon>
        <taxon>Pseudomonadota</taxon>
        <taxon>Gammaproteobacteria</taxon>
        <taxon>Cardiobacteriales</taxon>
        <taxon>Cardiobacteriaceae</taxon>
        <taxon>Cardiobacterium</taxon>
    </lineage>
</organism>
<evidence type="ECO:0000256" key="3">
    <source>
        <dbReference type="ARBA" id="ARBA00023237"/>
    </source>
</evidence>
<keyword evidence="1" id="KW-1134">Transmembrane beta strand</keyword>
<dbReference type="AlphaFoldDB" id="A0A381E654"/>
<evidence type="ECO:0000259" key="7">
    <source>
        <dbReference type="Pfam" id="PF17287"/>
    </source>
</evidence>
<feature type="domain" description="Haemolysin activator HlyB C-terminal" evidence="5">
    <location>
        <begin position="217"/>
        <end position="539"/>
    </location>
</feature>
<evidence type="ECO:0000313" key="8">
    <source>
        <dbReference type="EMBL" id="SUX21926.1"/>
    </source>
</evidence>
<dbReference type="GO" id="GO:0046819">
    <property type="term" value="P:protein secretion by the type V secretion system"/>
    <property type="evidence" value="ECO:0007669"/>
    <property type="project" value="TreeGrafter"/>
</dbReference>
<dbReference type="RefSeq" id="WP_115611447.1">
    <property type="nucleotide sequence ID" value="NZ_JBHLZC010000001.1"/>
</dbReference>
<feature type="domain" description="Polypeptide-transport-associated ShlB-type" evidence="6">
    <location>
        <begin position="111"/>
        <end position="159"/>
    </location>
</feature>
<dbReference type="PANTHER" id="PTHR34597">
    <property type="entry name" value="SLR1661 PROTEIN"/>
    <property type="match status" value="1"/>
</dbReference>
<dbReference type="InterPro" id="IPR005565">
    <property type="entry name" value="Hemolysn_activator_HlyB_C"/>
</dbReference>
<reference evidence="8 9" key="1">
    <citation type="submission" date="2018-06" db="EMBL/GenBank/DDBJ databases">
        <authorList>
            <consortium name="Pathogen Informatics"/>
            <person name="Doyle S."/>
        </authorList>
    </citation>
    <scope>NUCLEOTIDE SEQUENCE [LARGE SCALE GENOMIC DNA]</scope>
    <source>
        <strain evidence="8 9">NCTC13294</strain>
    </source>
</reference>
<gene>
    <name evidence="8" type="primary">shlB_1</name>
    <name evidence="8" type="ORF">NCTC13294_01124</name>
</gene>
<dbReference type="Pfam" id="PF17287">
    <property type="entry name" value="POTRA_3"/>
    <property type="match status" value="1"/>
</dbReference>
<accession>A0A381E654</accession>
<dbReference type="Pfam" id="PF03865">
    <property type="entry name" value="ShlB"/>
    <property type="match status" value="1"/>
</dbReference>
<dbReference type="EMBL" id="UFUW01000001">
    <property type="protein sequence ID" value="SUX21926.1"/>
    <property type="molecule type" value="Genomic_DNA"/>
</dbReference>
<evidence type="ECO:0000256" key="1">
    <source>
        <dbReference type="ARBA" id="ARBA00022452"/>
    </source>
</evidence>
<keyword evidence="3" id="KW-0998">Cell outer membrane</keyword>
<evidence type="ECO:0000259" key="6">
    <source>
        <dbReference type="Pfam" id="PF08479"/>
    </source>
</evidence>
<dbReference type="InterPro" id="IPR013686">
    <property type="entry name" value="Polypept-transport_assoc_ShlB"/>
</dbReference>
<keyword evidence="9" id="KW-1185">Reference proteome</keyword>
<evidence type="ECO:0000313" key="9">
    <source>
        <dbReference type="Proteomes" id="UP000254572"/>
    </source>
</evidence>
<dbReference type="Pfam" id="PF08479">
    <property type="entry name" value="POTRA_2"/>
    <property type="match status" value="1"/>
</dbReference>